<dbReference type="GeneID" id="39847872"/>
<dbReference type="Proteomes" id="UP000296706">
    <property type="component" value="Chromosome"/>
</dbReference>
<dbReference type="Gene3D" id="3.90.1150.10">
    <property type="entry name" value="Aspartate Aminotransferase, domain 1"/>
    <property type="match status" value="1"/>
</dbReference>
<dbReference type="InterPro" id="IPR000192">
    <property type="entry name" value="Aminotrans_V_dom"/>
</dbReference>
<accession>A0A4D6HBT1</accession>
<dbReference type="Gene3D" id="3.40.640.10">
    <property type="entry name" value="Type I PLP-dependent aspartate aminotransferase-like (Major domain)"/>
    <property type="match status" value="1"/>
</dbReference>
<keyword evidence="3" id="KW-0032">Aminotransferase</keyword>
<dbReference type="GO" id="GO:0008483">
    <property type="term" value="F:transaminase activity"/>
    <property type="evidence" value="ECO:0007669"/>
    <property type="project" value="UniProtKB-KW"/>
</dbReference>
<keyword evidence="4" id="KW-1185">Reference proteome</keyword>
<keyword evidence="3" id="KW-0808">Transferase</keyword>
<dbReference type="InterPro" id="IPR015421">
    <property type="entry name" value="PyrdxlP-dep_Trfase_major"/>
</dbReference>
<evidence type="ECO:0000259" key="2">
    <source>
        <dbReference type="Pfam" id="PF00266"/>
    </source>
</evidence>
<dbReference type="RefSeq" id="WP_049995131.1">
    <property type="nucleotide sequence ID" value="NZ_CP031310.1"/>
</dbReference>
<dbReference type="OrthoDB" id="9577at2157"/>
<gene>
    <name evidence="3" type="ORF">DV733_08375</name>
</gene>
<dbReference type="PANTHER" id="PTHR43586">
    <property type="entry name" value="CYSTEINE DESULFURASE"/>
    <property type="match status" value="1"/>
</dbReference>
<dbReference type="SUPFAM" id="SSF53383">
    <property type="entry name" value="PLP-dependent transferases"/>
    <property type="match status" value="1"/>
</dbReference>
<dbReference type="InterPro" id="IPR015424">
    <property type="entry name" value="PyrdxlP-dep_Trfase"/>
</dbReference>
<proteinExistence type="predicted"/>
<dbReference type="PANTHER" id="PTHR43586:SF8">
    <property type="entry name" value="CYSTEINE DESULFURASE 1, CHLOROPLASTIC"/>
    <property type="match status" value="1"/>
</dbReference>
<evidence type="ECO:0000256" key="1">
    <source>
        <dbReference type="ARBA" id="ARBA00022898"/>
    </source>
</evidence>
<dbReference type="STRING" id="1457250.GCA_000755225_01230"/>
<dbReference type="Pfam" id="PF00266">
    <property type="entry name" value="Aminotran_5"/>
    <property type="match status" value="1"/>
</dbReference>
<reference evidence="3 4" key="1">
    <citation type="journal article" date="2019" name="Nat. Commun.">
        <title>A new type of DNA phosphorothioation-based antiviral system in archaea.</title>
        <authorList>
            <person name="Xiong L."/>
            <person name="Liu S."/>
            <person name="Chen S."/>
            <person name="Xiao Y."/>
            <person name="Zhu B."/>
            <person name="Gao Y."/>
            <person name="Zhang Y."/>
            <person name="Chen B."/>
            <person name="Luo J."/>
            <person name="Deng Z."/>
            <person name="Chen X."/>
            <person name="Wang L."/>
            <person name="Chen S."/>
        </authorList>
    </citation>
    <scope>NUCLEOTIDE SEQUENCE [LARGE SCALE GENOMIC DNA]</scope>
    <source>
        <strain evidence="3 4">CBA1105</strain>
    </source>
</reference>
<evidence type="ECO:0000313" key="4">
    <source>
        <dbReference type="Proteomes" id="UP000296706"/>
    </source>
</evidence>
<name>A0A4D6HBT1_9EURY</name>
<organism evidence="3 4">
    <name type="scientific">Halapricum salinum</name>
    <dbReference type="NCBI Taxonomy" id="1457250"/>
    <lineage>
        <taxon>Archaea</taxon>
        <taxon>Methanobacteriati</taxon>
        <taxon>Methanobacteriota</taxon>
        <taxon>Stenosarchaea group</taxon>
        <taxon>Halobacteria</taxon>
        <taxon>Halobacteriales</taxon>
        <taxon>Haloarculaceae</taxon>
        <taxon>Halapricum</taxon>
    </lineage>
</organism>
<dbReference type="KEGG" id="hsn:DV733_08375"/>
<dbReference type="InterPro" id="IPR015422">
    <property type="entry name" value="PyrdxlP-dep_Trfase_small"/>
</dbReference>
<protein>
    <submittedName>
        <fullName evidence="3">Aminotransferase class V-fold PLP-dependent enzyme</fullName>
    </submittedName>
</protein>
<sequence>MDPEQLRADIPALDSAVYLNTGASSPSPRRVVDRVTDFAQFFEYEAPVGQGVYQVAWEIYEESRETIADFLGAQPHEIALTQSTADGMNLIASALDLADEDTVVARTDLEHPAGILPWNRLSDLDDVEVRVMETNAGRLDRETVEAVAAETDLFVFSSLTWTHGTRMPVAEISEIAHDADARVLVDAVQSPGQYPVDLHEWGADFVVGAGHKWLLGPWGSGFLYVAEEAMDALIPRRIGYRSVEEPADPEYEFKRGAPRFEVGTTSPLPHVGLAEAIDLLEEIGIERIESRIERLTDRLKDGLDDEQLLSPREYESGLVTFRVDDPDATVERLREQGVIVRALPYPRAVRASVHAFNDASDVDALLAALDETA</sequence>
<keyword evidence="1" id="KW-0663">Pyridoxal phosphate</keyword>
<dbReference type="AlphaFoldDB" id="A0A4D6HBT1"/>
<evidence type="ECO:0000313" key="3">
    <source>
        <dbReference type="EMBL" id="QCC51260.1"/>
    </source>
</evidence>
<feature type="domain" description="Aminotransferase class V" evidence="2">
    <location>
        <begin position="17"/>
        <end position="365"/>
    </location>
</feature>
<dbReference type="EMBL" id="CP031310">
    <property type="protein sequence ID" value="QCC51260.1"/>
    <property type="molecule type" value="Genomic_DNA"/>
</dbReference>